<protein>
    <recommendedName>
        <fullName evidence="4">RRM domain-containing protein</fullName>
    </recommendedName>
</protein>
<dbReference type="OrthoDB" id="8093034at2759"/>
<feature type="region of interest" description="Disordered" evidence="3">
    <location>
        <begin position="299"/>
        <end position="321"/>
    </location>
</feature>
<gene>
    <name evidence="5" type="ORF">BDV27DRAFT_119304</name>
</gene>
<dbReference type="Gene3D" id="3.30.70.330">
    <property type="match status" value="3"/>
</dbReference>
<feature type="compositionally biased region" description="Polar residues" evidence="3">
    <location>
        <begin position="305"/>
        <end position="321"/>
    </location>
</feature>
<dbReference type="SMART" id="SM00360">
    <property type="entry name" value="RRM"/>
    <property type="match status" value="3"/>
</dbReference>
<dbReference type="PROSITE" id="PS50102">
    <property type="entry name" value="RRM"/>
    <property type="match status" value="3"/>
</dbReference>
<dbReference type="GO" id="GO:0043488">
    <property type="term" value="P:regulation of mRNA stability"/>
    <property type="evidence" value="ECO:0007669"/>
    <property type="project" value="TreeGrafter"/>
</dbReference>
<feature type="domain" description="RRM" evidence="4">
    <location>
        <begin position="106"/>
        <end position="184"/>
    </location>
</feature>
<sequence length="347" mass="38209">MDLTTQDTPGALGDAHLYIGNLSPRVTEYMLTEILATTGTVQYVRIIPDRNYQHGGLNYGLVKYFDIQSAKTAVQTLNSHRMFDTAIQVSLVDQVLQDTIDATGQYRVFVGDLSGEVNDQILRSAFSAFSSLSDARVTFDLSSGKSRGYGFLVFRDKRDAEQAIATMNGDWLGSHTITVRWPNEQPQKSVDIPSQNSLSYDSIVQQAPQDQTTIYIGNLVPYCTQADLIPLFQSIGYIQSLEMQTGQGNASVRLDTHEHAAMAITQLQGQMIHGRPIKCSWKKSDTAVYGIQETSASIGDLQAPGTPQLSTNDQDDSNSGIAAPIQSQYYSNYWGGYYANNTTTQQP</sequence>
<evidence type="ECO:0000256" key="1">
    <source>
        <dbReference type="ARBA" id="ARBA00022884"/>
    </source>
</evidence>
<dbReference type="SUPFAM" id="SSF54928">
    <property type="entry name" value="RNA-binding domain, RBD"/>
    <property type="match status" value="3"/>
</dbReference>
<dbReference type="RefSeq" id="XP_031933722.1">
    <property type="nucleotide sequence ID" value="XM_032064835.1"/>
</dbReference>
<dbReference type="InterPro" id="IPR012677">
    <property type="entry name" value="Nucleotide-bd_a/b_plait_sf"/>
</dbReference>
<evidence type="ECO:0000256" key="2">
    <source>
        <dbReference type="PROSITE-ProRule" id="PRU00176"/>
    </source>
</evidence>
<dbReference type="PANTHER" id="PTHR47640:SF5">
    <property type="entry name" value="RRM DOMAIN-CONTAINING PROTEIN"/>
    <property type="match status" value="1"/>
</dbReference>
<dbReference type="InterPro" id="IPR000504">
    <property type="entry name" value="RRM_dom"/>
</dbReference>
<reference evidence="5 6" key="1">
    <citation type="submission" date="2019-04" db="EMBL/GenBank/DDBJ databases">
        <title>Friends and foes A comparative genomics studyof 23 Aspergillus species from section Flavi.</title>
        <authorList>
            <consortium name="DOE Joint Genome Institute"/>
            <person name="Kjaerbolling I."/>
            <person name="Vesth T."/>
            <person name="Frisvad J.C."/>
            <person name="Nybo J.L."/>
            <person name="Theobald S."/>
            <person name="Kildgaard S."/>
            <person name="Isbrandt T."/>
            <person name="Kuo A."/>
            <person name="Sato A."/>
            <person name="Lyhne E.K."/>
            <person name="Kogle M.E."/>
            <person name="Wiebenga A."/>
            <person name="Kun R.S."/>
            <person name="Lubbers R.J."/>
            <person name="Makela M.R."/>
            <person name="Barry K."/>
            <person name="Chovatia M."/>
            <person name="Clum A."/>
            <person name="Daum C."/>
            <person name="Haridas S."/>
            <person name="He G."/>
            <person name="LaButti K."/>
            <person name="Lipzen A."/>
            <person name="Mondo S."/>
            <person name="Riley R."/>
            <person name="Salamov A."/>
            <person name="Simmons B.A."/>
            <person name="Magnuson J.K."/>
            <person name="Henrissat B."/>
            <person name="Mortensen U.H."/>
            <person name="Larsen T.O."/>
            <person name="Devries R.P."/>
            <person name="Grigoriev I.V."/>
            <person name="Machida M."/>
            <person name="Baker S.E."/>
            <person name="Andersen M.R."/>
        </authorList>
    </citation>
    <scope>NUCLEOTIDE SEQUENCE [LARGE SCALE GENOMIC DNA]</scope>
    <source>
        <strain evidence="5 6">CBS 763.97</strain>
    </source>
</reference>
<evidence type="ECO:0000259" key="4">
    <source>
        <dbReference type="PROSITE" id="PS50102"/>
    </source>
</evidence>
<dbReference type="PANTHER" id="PTHR47640">
    <property type="entry name" value="TRNA SELENOCYSTEINE 1-ASSOCIATED PROTEIN 1-RELATED-RELATED"/>
    <property type="match status" value="1"/>
</dbReference>
<dbReference type="InterPro" id="IPR050825">
    <property type="entry name" value="RBM42_RBP45_47-like"/>
</dbReference>
<evidence type="ECO:0000313" key="5">
    <source>
        <dbReference type="EMBL" id="KAE8370641.1"/>
    </source>
</evidence>
<dbReference type="AlphaFoldDB" id="A0A5N7ALB7"/>
<dbReference type="GO" id="GO:0003729">
    <property type="term" value="F:mRNA binding"/>
    <property type="evidence" value="ECO:0007669"/>
    <property type="project" value="InterPro"/>
</dbReference>
<proteinExistence type="predicted"/>
<organism evidence="5 6">
    <name type="scientific">Aspergillus caelatus</name>
    <dbReference type="NCBI Taxonomy" id="61420"/>
    <lineage>
        <taxon>Eukaryota</taxon>
        <taxon>Fungi</taxon>
        <taxon>Dikarya</taxon>
        <taxon>Ascomycota</taxon>
        <taxon>Pezizomycotina</taxon>
        <taxon>Eurotiomycetes</taxon>
        <taxon>Eurotiomycetidae</taxon>
        <taxon>Eurotiales</taxon>
        <taxon>Aspergillaceae</taxon>
        <taxon>Aspergillus</taxon>
        <taxon>Aspergillus subgen. Circumdati</taxon>
    </lineage>
</organism>
<dbReference type="GO" id="GO:0000184">
    <property type="term" value="P:nuclear-transcribed mRNA catabolic process, nonsense-mediated decay"/>
    <property type="evidence" value="ECO:0007669"/>
    <property type="project" value="TreeGrafter"/>
</dbReference>
<evidence type="ECO:0000313" key="6">
    <source>
        <dbReference type="Proteomes" id="UP000326268"/>
    </source>
</evidence>
<feature type="domain" description="RRM" evidence="4">
    <location>
        <begin position="212"/>
        <end position="284"/>
    </location>
</feature>
<dbReference type="EMBL" id="ML737564">
    <property type="protein sequence ID" value="KAE8370641.1"/>
    <property type="molecule type" value="Genomic_DNA"/>
</dbReference>
<keyword evidence="6" id="KW-1185">Reference proteome</keyword>
<dbReference type="GeneID" id="43649281"/>
<keyword evidence="1 2" id="KW-0694">RNA-binding</keyword>
<dbReference type="Proteomes" id="UP000326268">
    <property type="component" value="Unassembled WGS sequence"/>
</dbReference>
<name>A0A5N7ALB7_9EURO</name>
<accession>A0A5N7ALB7</accession>
<dbReference type="Pfam" id="PF00076">
    <property type="entry name" value="RRM_1"/>
    <property type="match status" value="3"/>
</dbReference>
<feature type="domain" description="RRM" evidence="4">
    <location>
        <begin position="15"/>
        <end position="94"/>
    </location>
</feature>
<dbReference type="GO" id="GO:0010494">
    <property type="term" value="C:cytoplasmic stress granule"/>
    <property type="evidence" value="ECO:0007669"/>
    <property type="project" value="TreeGrafter"/>
</dbReference>
<dbReference type="InterPro" id="IPR035979">
    <property type="entry name" value="RBD_domain_sf"/>
</dbReference>
<evidence type="ECO:0000256" key="3">
    <source>
        <dbReference type="SAM" id="MobiDB-lite"/>
    </source>
</evidence>
<dbReference type="GO" id="GO:0034063">
    <property type="term" value="P:stress granule assembly"/>
    <property type="evidence" value="ECO:0007669"/>
    <property type="project" value="TreeGrafter"/>
</dbReference>